<evidence type="ECO:0000313" key="19">
    <source>
        <dbReference type="EMBL" id="ETS62425.1"/>
    </source>
</evidence>
<evidence type="ECO:0000256" key="8">
    <source>
        <dbReference type="ARBA" id="ARBA00022837"/>
    </source>
</evidence>
<feature type="binding site" evidence="16">
    <location>
        <position position="722"/>
    </location>
    <ligand>
        <name>Ca(2+)</name>
        <dbReference type="ChEBI" id="CHEBI:29108"/>
    </ligand>
</feature>
<keyword evidence="9 16" id="KW-0460">Magnesium</keyword>
<evidence type="ECO:0000256" key="1">
    <source>
        <dbReference type="ARBA" id="ARBA00001913"/>
    </source>
</evidence>
<evidence type="ECO:0000256" key="7">
    <source>
        <dbReference type="ARBA" id="ARBA00022801"/>
    </source>
</evidence>
<dbReference type="PANTHER" id="PTHR43069">
    <property type="entry name" value="FUMARYLACETOACETASE"/>
    <property type="match status" value="1"/>
</dbReference>
<dbReference type="InterPro" id="IPR036663">
    <property type="entry name" value="Fumarylacetoacetase_C_sf"/>
</dbReference>
<gene>
    <name evidence="19" type="ORF">PaG_03039</name>
</gene>
<comment type="caution">
    <text evidence="19">The sequence shown here is derived from an EMBL/GenBank/DDBJ whole genome shotgun (WGS) entry which is preliminary data.</text>
</comment>
<dbReference type="PRINTS" id="PR00463">
    <property type="entry name" value="EP450I"/>
</dbReference>
<feature type="active site" description="Proton acceptor" evidence="14">
    <location>
        <position position="729"/>
    </location>
</feature>
<dbReference type="UniPathway" id="UPA00139">
    <property type="reaction ID" value="UER00341"/>
</dbReference>
<dbReference type="EC" id="3.7.1.2" evidence="5"/>
<evidence type="ECO:0000256" key="4">
    <source>
        <dbReference type="ARBA" id="ARBA00010211"/>
    </source>
</evidence>
<dbReference type="GO" id="GO:1902000">
    <property type="term" value="P:homogentisate catabolic process"/>
    <property type="evidence" value="ECO:0007669"/>
    <property type="project" value="TreeGrafter"/>
</dbReference>
<dbReference type="GO" id="GO:0006572">
    <property type="term" value="P:L-tyrosine catabolic process"/>
    <property type="evidence" value="ECO:0007669"/>
    <property type="project" value="UniProtKB-KW"/>
</dbReference>
<keyword evidence="20" id="KW-1185">Reference proteome</keyword>
<evidence type="ECO:0000256" key="12">
    <source>
        <dbReference type="ARBA" id="ARBA00023232"/>
    </source>
</evidence>
<feature type="binding site" evidence="16">
    <location>
        <position position="855"/>
    </location>
    <ligand>
        <name>Mg(2+)</name>
        <dbReference type="ChEBI" id="CHEBI:18420"/>
    </ligand>
</feature>
<dbReference type="GO" id="GO:0016705">
    <property type="term" value="F:oxidoreductase activity, acting on paired donors, with incorporation or reduction of molecular oxygen"/>
    <property type="evidence" value="ECO:0007669"/>
    <property type="project" value="InterPro"/>
</dbReference>
<dbReference type="InterPro" id="IPR036396">
    <property type="entry name" value="Cyt_P450_sf"/>
</dbReference>
<evidence type="ECO:0000256" key="10">
    <source>
        <dbReference type="ARBA" id="ARBA00022878"/>
    </source>
</evidence>
<sequence>MRFELSSENLANVPHVAWLGLALFVAHCLYSLTKRPKINLPGPRGWPYVGNLFQLGEDAAQTYYKWSKQYGPVYKVKLGEREVVIVNSAQASKELLTDLGSIYISRPLFYTFHTVVSSTAGYTIGTSPWDESCKRKRRAAATALNRVAVQSYVPIIDRETLSLVEDLYSAKGKAIAPFAYFQRLALNVSLVVTYGSRLDKVGDELLEEIVEVETHVANFRSVSNSPADYLPIVRYLPNFGRNGKAFASSIRSRRDVYMKRLLDDLRDRVQAGTDIPCITGNILKDPEAKLTDLELSSICLSMVSAGLDTLANTFIWSMGFLAKRPDIQEKAYNEMYKVYKGEIPSSEEETVEYITALHKECSRYFSVLKLALPKATLGDSKYKGVDIPSGTTVFLNAWAIHHDEERYGDVENFRPERFLEAGEENKQAHYSFGAGRRMCAGVHLANRELYIAFCKVIHFFKIELSQDPAEQEYDINPATGCANPKGLSSTPKPFKVRFVPRDPATIEQWIENEKSRTELQMATSLSNKTPLLAGKSKQHLRSFSTHLARPPSSYIHVLYLALPSNLLWSELDADTLAAMKCIVDYPKDHPFPIQNLPYGSFYTAGDASSQRCGVAIGDYILDLQALSYTSHFPPDLDRDVFAVQPTLNAFMGLEKQAWLQFRSSLQQLLSQPSELSLDATVTAADVETGIALPEHIGRRLFVDRLAQDTVPCLPCRIGDYTDFYSSLEHAYNCGVLIRGKENALQPNWRHLPVAYHGRASSIVPSGTPIHRPVGQILDKPGDTAPIIAPCRRLDFELEVGFFLGGPPTKLGQRLSPAEAADRVFGAVLLNDWSARDIQTWEYVPLGPFLSKNFATTISPWIVPVHALEEFTCAGYDHQPPLQPYLEDGSNTNFDIPLTVALRPCESDEAGEAGYRVISHSSLRHTYYTVRQMIAHHSTTGCPLHPGDLLGTGTLSAPGTEGYGSLLEMSHMGRQPFGVQSASGEVQRTFLNDGDTVKMSGKAVSQTGEYAIGLGECVGTILPAIPM</sequence>
<dbReference type="InterPro" id="IPR005959">
    <property type="entry name" value="Fumarylacetoacetase"/>
</dbReference>
<evidence type="ECO:0000256" key="13">
    <source>
        <dbReference type="PIRSR" id="PIRSR602401-1"/>
    </source>
</evidence>
<keyword evidence="12" id="KW-0585">Phenylalanine catabolism</keyword>
<dbReference type="Pfam" id="PF00067">
    <property type="entry name" value="p450"/>
    <property type="match status" value="1"/>
</dbReference>
<keyword evidence="8 16" id="KW-0106">Calcium</keyword>
<evidence type="ECO:0000256" key="11">
    <source>
        <dbReference type="ARBA" id="ARBA00023004"/>
    </source>
</evidence>
<dbReference type="InterPro" id="IPR011234">
    <property type="entry name" value="Fumarylacetoacetase-like_C"/>
</dbReference>
<comment type="pathway">
    <text evidence="3">Amino-acid degradation; L-phenylalanine degradation; acetoacetate and fumarate from L-phenylalanine: step 6/6.</text>
</comment>
<evidence type="ECO:0000256" key="16">
    <source>
        <dbReference type="PIRSR" id="PIRSR605959-3"/>
    </source>
</evidence>
<accession>W3VLN5</accession>
<evidence type="ECO:0000256" key="2">
    <source>
        <dbReference type="ARBA" id="ARBA00001946"/>
    </source>
</evidence>
<keyword evidence="7" id="KW-0378">Hydrolase</keyword>
<dbReference type="SUPFAM" id="SSF48264">
    <property type="entry name" value="Cytochrome P450"/>
    <property type="match status" value="1"/>
</dbReference>
<protein>
    <recommendedName>
        <fullName evidence="5">fumarylacetoacetase</fullName>
        <ecNumber evidence="5">3.7.1.2</ecNumber>
    </recommendedName>
</protein>
<dbReference type="PROSITE" id="PS00086">
    <property type="entry name" value="CYTOCHROME_P450"/>
    <property type="match status" value="1"/>
</dbReference>
<proteinExistence type="inferred from homology"/>
<feature type="binding site" evidence="16">
    <location>
        <position position="851"/>
    </location>
    <ligand>
        <name>Mg(2+)</name>
        <dbReference type="ChEBI" id="CHEBI:18420"/>
    </ligand>
</feature>
<dbReference type="Pfam" id="PF01557">
    <property type="entry name" value="FAA_hydrolase"/>
    <property type="match status" value="1"/>
</dbReference>
<dbReference type="InterPro" id="IPR036462">
    <property type="entry name" value="Fumarylacetoacetase_N_sf"/>
</dbReference>
<dbReference type="SUPFAM" id="SSF56529">
    <property type="entry name" value="FAH"/>
    <property type="match status" value="1"/>
</dbReference>
<feature type="binding site" evidence="15">
    <location>
        <position position="724"/>
    </location>
    <ligand>
        <name>substrate</name>
    </ligand>
</feature>
<dbReference type="PRINTS" id="PR00385">
    <property type="entry name" value="P450"/>
</dbReference>
<feature type="binding site" evidence="15">
    <location>
        <position position="953"/>
    </location>
    <ligand>
        <name>substrate</name>
    </ligand>
</feature>
<dbReference type="AlphaFoldDB" id="W3VLN5"/>
<keyword evidence="11 13" id="KW-0408">Iron</keyword>
<feature type="domain" description="Fumarylacetoacetase-like C-terminal" evidence="17">
    <location>
        <begin position="721"/>
        <end position="1017"/>
    </location>
</feature>
<dbReference type="InterPro" id="IPR015377">
    <property type="entry name" value="Fumarylacetoacetase_N"/>
</dbReference>
<dbReference type="GO" id="GO:0020037">
    <property type="term" value="F:heme binding"/>
    <property type="evidence" value="ECO:0007669"/>
    <property type="project" value="InterPro"/>
</dbReference>
<evidence type="ECO:0000313" key="20">
    <source>
        <dbReference type="Proteomes" id="UP000019462"/>
    </source>
</evidence>
<keyword evidence="10" id="KW-0828">Tyrosine catabolism</keyword>
<evidence type="ECO:0000259" key="17">
    <source>
        <dbReference type="Pfam" id="PF01557"/>
    </source>
</evidence>
<dbReference type="NCBIfam" id="TIGR01266">
    <property type="entry name" value="fum_ac_acetase"/>
    <property type="match status" value="1"/>
</dbReference>
<dbReference type="Pfam" id="PF09298">
    <property type="entry name" value="FAA_hydrolase_N"/>
    <property type="match status" value="1"/>
</dbReference>
<dbReference type="GO" id="GO:0004334">
    <property type="term" value="F:fumarylacetoacetase activity"/>
    <property type="evidence" value="ECO:0007669"/>
    <property type="project" value="UniProtKB-EC"/>
</dbReference>
<feature type="binding site" evidence="16">
    <location>
        <position position="796"/>
    </location>
    <ligand>
        <name>Ca(2+)</name>
        <dbReference type="ChEBI" id="CHEBI:29108"/>
    </ligand>
</feature>
<keyword evidence="6 13" id="KW-0479">Metal-binding</keyword>
<dbReference type="InterPro" id="IPR002401">
    <property type="entry name" value="Cyt_P450_E_grp-I"/>
</dbReference>
<feature type="binding site" evidence="15">
    <location>
        <position position="842"/>
    </location>
    <ligand>
        <name>substrate</name>
    </ligand>
</feature>
<comment type="cofactor">
    <cofactor evidence="1 16">
        <name>Ca(2+)</name>
        <dbReference type="ChEBI" id="CHEBI:29108"/>
    </cofactor>
</comment>
<dbReference type="OrthoDB" id="1055148at2759"/>
<evidence type="ECO:0000256" key="9">
    <source>
        <dbReference type="ARBA" id="ARBA00022842"/>
    </source>
</evidence>
<evidence type="ECO:0000256" key="5">
    <source>
        <dbReference type="ARBA" id="ARBA00012094"/>
    </source>
</evidence>
<comment type="cofactor">
    <cofactor evidence="13">
        <name>heme</name>
        <dbReference type="ChEBI" id="CHEBI:30413"/>
    </cofactor>
</comment>
<dbReference type="SUPFAM" id="SSF63433">
    <property type="entry name" value="Fumarylacetoacetate hydrolase, FAH, N-terminal domain"/>
    <property type="match status" value="1"/>
</dbReference>
<feature type="binding site" evidence="16">
    <location>
        <position position="798"/>
    </location>
    <ligand>
        <name>Ca(2+)</name>
        <dbReference type="ChEBI" id="CHEBI:29108"/>
    </ligand>
</feature>
<comment type="similarity">
    <text evidence="4">Belongs to the FAH family.</text>
</comment>
<organism evidence="19 20">
    <name type="scientific">Moesziomyces aphidis</name>
    <name type="common">Pseudozyma aphidis</name>
    <dbReference type="NCBI Taxonomy" id="84754"/>
    <lineage>
        <taxon>Eukaryota</taxon>
        <taxon>Fungi</taxon>
        <taxon>Dikarya</taxon>
        <taxon>Basidiomycota</taxon>
        <taxon>Ustilaginomycotina</taxon>
        <taxon>Ustilaginomycetes</taxon>
        <taxon>Ustilaginales</taxon>
        <taxon>Ustilaginaceae</taxon>
        <taxon>Moesziomyces</taxon>
    </lineage>
</organism>
<comment type="cofactor">
    <cofactor evidence="2 16">
        <name>Mg(2+)</name>
        <dbReference type="ChEBI" id="CHEBI:18420"/>
    </cofactor>
</comment>
<feature type="binding site" description="axial binding residue" evidence="13">
    <location>
        <position position="439"/>
    </location>
    <ligand>
        <name>heme</name>
        <dbReference type="ChEBI" id="CHEBI:30413"/>
    </ligand>
    <ligandPart>
        <name>Fe</name>
        <dbReference type="ChEBI" id="CHEBI:18248"/>
    </ligandPart>
</feature>
<feature type="binding site" evidence="16">
    <location>
        <position position="831"/>
    </location>
    <ligand>
        <name>Ca(2+)</name>
        <dbReference type="ChEBI" id="CHEBI:29108"/>
    </ligand>
</feature>
<keyword evidence="13" id="KW-0349">Heme</keyword>
<evidence type="ECO:0000256" key="15">
    <source>
        <dbReference type="PIRSR" id="PIRSR605959-2"/>
    </source>
</evidence>
<feature type="binding site" evidence="15">
    <location>
        <position position="738"/>
    </location>
    <ligand>
        <name>substrate</name>
    </ligand>
</feature>
<reference evidence="19 20" key="1">
    <citation type="journal article" date="2014" name="Genome Announc.">
        <title>Genome sequence of the basidiomycetous fungus Pseudozyma aphidis DSM70725, an efficient producer of biosurfactant mannosylerythritol lipids.</title>
        <authorList>
            <person name="Lorenz S."/>
            <person name="Guenther M."/>
            <person name="Grumaz C."/>
            <person name="Rupp S."/>
            <person name="Zibek S."/>
            <person name="Sohn K."/>
        </authorList>
    </citation>
    <scope>NUCLEOTIDE SEQUENCE [LARGE SCALE GENOMIC DNA]</scope>
    <source>
        <strain evidence="20">ATCC 32657 / CBS 517.83 / DSM 70725 / JCM 10318 / NBRC 10182 / NRRL Y-7954 / St-0401</strain>
    </source>
</reference>
<dbReference type="Gene3D" id="1.10.630.10">
    <property type="entry name" value="Cytochrome P450"/>
    <property type="match status" value="1"/>
</dbReference>
<evidence type="ECO:0000259" key="18">
    <source>
        <dbReference type="Pfam" id="PF09298"/>
    </source>
</evidence>
<dbReference type="GO" id="GO:0004497">
    <property type="term" value="F:monooxygenase activity"/>
    <property type="evidence" value="ECO:0007669"/>
    <property type="project" value="InterPro"/>
</dbReference>
<evidence type="ECO:0000256" key="14">
    <source>
        <dbReference type="PIRSR" id="PIRSR605959-1"/>
    </source>
</evidence>
<dbReference type="EMBL" id="AWNI01000010">
    <property type="protein sequence ID" value="ETS62425.1"/>
    <property type="molecule type" value="Genomic_DNA"/>
</dbReference>
<dbReference type="PANTHER" id="PTHR43069:SF2">
    <property type="entry name" value="FUMARYLACETOACETASE"/>
    <property type="match status" value="1"/>
</dbReference>
<evidence type="ECO:0000256" key="6">
    <source>
        <dbReference type="ARBA" id="ARBA00022723"/>
    </source>
</evidence>
<dbReference type="Gene3D" id="3.90.850.10">
    <property type="entry name" value="Fumarylacetoacetase-like, C-terminal domain"/>
    <property type="match status" value="1"/>
</dbReference>
<dbReference type="Proteomes" id="UP000019462">
    <property type="component" value="Unassembled WGS sequence"/>
</dbReference>
<evidence type="ECO:0000256" key="3">
    <source>
        <dbReference type="ARBA" id="ARBA00004782"/>
    </source>
</evidence>
<dbReference type="GO" id="GO:0005506">
    <property type="term" value="F:iron ion binding"/>
    <property type="evidence" value="ECO:0007669"/>
    <property type="project" value="InterPro"/>
</dbReference>
<dbReference type="GO" id="GO:0006559">
    <property type="term" value="P:L-phenylalanine catabolic process"/>
    <property type="evidence" value="ECO:0007669"/>
    <property type="project" value="UniProtKB-UniPathway"/>
</dbReference>
<feature type="binding site" evidence="15">
    <location>
        <position position="838"/>
    </location>
    <ligand>
        <name>substrate</name>
    </ligand>
</feature>
<dbReference type="Gene3D" id="2.30.30.230">
    <property type="entry name" value="Fumarylacetoacetase, N-terminal domain"/>
    <property type="match status" value="1"/>
</dbReference>
<feature type="binding site" evidence="16">
    <location>
        <position position="831"/>
    </location>
    <ligand>
        <name>Mg(2+)</name>
        <dbReference type="ChEBI" id="CHEBI:18420"/>
    </ligand>
</feature>
<dbReference type="InterPro" id="IPR017972">
    <property type="entry name" value="Cyt_P450_CS"/>
</dbReference>
<name>W3VLN5_MOEAP</name>
<feature type="domain" description="Fumarylacetoacetase N-terminal" evidence="18">
    <location>
        <begin position="594"/>
        <end position="679"/>
    </location>
</feature>
<dbReference type="HOGENOM" id="CLU_295128_0_0_1"/>
<dbReference type="InterPro" id="IPR001128">
    <property type="entry name" value="Cyt_P450"/>
</dbReference>